<organism evidence="3 4">
    <name type="scientific">Rhododendron simsii</name>
    <name type="common">Sims's rhododendron</name>
    <dbReference type="NCBI Taxonomy" id="118357"/>
    <lineage>
        <taxon>Eukaryota</taxon>
        <taxon>Viridiplantae</taxon>
        <taxon>Streptophyta</taxon>
        <taxon>Embryophyta</taxon>
        <taxon>Tracheophyta</taxon>
        <taxon>Spermatophyta</taxon>
        <taxon>Magnoliopsida</taxon>
        <taxon>eudicotyledons</taxon>
        <taxon>Gunneridae</taxon>
        <taxon>Pentapetalae</taxon>
        <taxon>asterids</taxon>
        <taxon>Ericales</taxon>
        <taxon>Ericaceae</taxon>
        <taxon>Ericoideae</taxon>
        <taxon>Rhodoreae</taxon>
        <taxon>Rhododendron</taxon>
    </lineage>
</organism>
<proteinExistence type="inferred from homology"/>
<comment type="caution">
    <text evidence="3">The sequence shown here is derived from an EMBL/GenBank/DDBJ whole genome shotgun (WGS) entry which is preliminary data.</text>
</comment>
<reference evidence="3" key="1">
    <citation type="submission" date="2019-11" db="EMBL/GenBank/DDBJ databases">
        <authorList>
            <person name="Liu Y."/>
            <person name="Hou J."/>
            <person name="Li T.-Q."/>
            <person name="Guan C.-H."/>
            <person name="Wu X."/>
            <person name="Wu H.-Z."/>
            <person name="Ling F."/>
            <person name="Zhang R."/>
            <person name="Shi X.-G."/>
            <person name="Ren J.-P."/>
            <person name="Chen E.-F."/>
            <person name="Sun J.-M."/>
        </authorList>
    </citation>
    <scope>NUCLEOTIDE SEQUENCE</scope>
    <source>
        <strain evidence="3">Adult_tree_wgs_1</strain>
        <tissue evidence="3">Leaves</tissue>
    </source>
</reference>
<dbReference type="EMBL" id="WJXA01000003">
    <property type="protein sequence ID" value="KAF7147190.1"/>
    <property type="molecule type" value="Genomic_DNA"/>
</dbReference>
<dbReference type="OrthoDB" id="2126698at2759"/>
<feature type="transmembrane region" description="Helical" evidence="2">
    <location>
        <begin position="223"/>
        <end position="247"/>
    </location>
</feature>
<keyword evidence="2" id="KW-0812">Transmembrane</keyword>
<accession>A0A834LPB2</accession>
<feature type="transmembrane region" description="Helical" evidence="2">
    <location>
        <begin position="179"/>
        <end position="203"/>
    </location>
</feature>
<feature type="transmembrane region" description="Helical" evidence="2">
    <location>
        <begin position="282"/>
        <end position="303"/>
    </location>
</feature>
<dbReference type="GO" id="GO:0042910">
    <property type="term" value="F:xenobiotic transmembrane transporter activity"/>
    <property type="evidence" value="ECO:0007669"/>
    <property type="project" value="InterPro"/>
</dbReference>
<name>A0A834LPB2_RHOSS</name>
<evidence type="ECO:0000256" key="1">
    <source>
        <dbReference type="ARBA" id="ARBA00010199"/>
    </source>
</evidence>
<dbReference type="PANTHER" id="PTHR11206">
    <property type="entry name" value="MULTIDRUG RESISTANCE PROTEIN"/>
    <property type="match status" value="1"/>
</dbReference>
<dbReference type="AlphaFoldDB" id="A0A834LPB2"/>
<dbReference type="GO" id="GO:0016020">
    <property type="term" value="C:membrane"/>
    <property type="evidence" value="ECO:0007669"/>
    <property type="project" value="InterPro"/>
</dbReference>
<dbReference type="GO" id="GO:0015297">
    <property type="term" value="F:antiporter activity"/>
    <property type="evidence" value="ECO:0007669"/>
    <property type="project" value="InterPro"/>
</dbReference>
<comment type="similarity">
    <text evidence="1">Belongs to the multi antimicrobial extrusion (MATE) (TC 2.A.66.1) family.</text>
</comment>
<dbReference type="Pfam" id="PF01554">
    <property type="entry name" value="MatE"/>
    <property type="match status" value="1"/>
</dbReference>
<keyword evidence="2" id="KW-0472">Membrane</keyword>
<feature type="transmembrane region" description="Helical" evidence="2">
    <location>
        <begin position="254"/>
        <end position="276"/>
    </location>
</feature>
<protein>
    <submittedName>
        <fullName evidence="3">Uncharacterized protein</fullName>
    </submittedName>
</protein>
<gene>
    <name evidence="3" type="ORF">RHSIM_Rhsim03G0044700</name>
</gene>
<keyword evidence="4" id="KW-1185">Reference proteome</keyword>
<dbReference type="Proteomes" id="UP000626092">
    <property type="component" value="Unassembled WGS sequence"/>
</dbReference>
<evidence type="ECO:0000313" key="3">
    <source>
        <dbReference type="EMBL" id="KAF7147190.1"/>
    </source>
</evidence>
<sequence length="336" mass="37203">MLMTDGLHFVSNPADNNQVKLRFKVETYIMGIISRDRNMDNRIEERLLGSEEEGCSDLKWRIWVESKKIWRVAAPGIITKVSTFGLVVVTQCFIGHISELDLAAYALVQTLTERLELWYNSILVLIAGYMSNAEVAISAFSICLNVGAWQFMICLGFLGASCVRVANELGRGDAKAVKFSIIVVLATSVLLGLVFFILCLIFGRSIGYVFSSNEEVIETVADLSVFLALSMLFNSIQPVLTGVAVGAGLQRTVAVVNLCCYYVIGIPLGALLAYVADLEVKGIWIGMLSGIGMQILALAFMVWRTDWELQVSKASERLNRWFLKPEEPDENLNNHA</sequence>
<evidence type="ECO:0000256" key="2">
    <source>
        <dbReference type="SAM" id="Phobius"/>
    </source>
</evidence>
<dbReference type="InterPro" id="IPR002528">
    <property type="entry name" value="MATE_fam"/>
</dbReference>
<keyword evidence="2" id="KW-1133">Transmembrane helix</keyword>
<evidence type="ECO:0000313" key="4">
    <source>
        <dbReference type="Proteomes" id="UP000626092"/>
    </source>
</evidence>